<keyword evidence="2" id="KW-0812">Transmembrane</keyword>
<keyword evidence="2" id="KW-1133">Transmembrane helix</keyword>
<keyword evidence="2" id="KW-0472">Membrane</keyword>
<reference evidence="3 4" key="1">
    <citation type="journal article" date="2020" name="IScience">
        <title>Genome Sequencing of the Endangered Kingdonia uniflora (Circaeasteraceae, Ranunculales) Reveals Potential Mechanisms of Evolutionary Specialization.</title>
        <authorList>
            <person name="Sun Y."/>
            <person name="Deng T."/>
            <person name="Zhang A."/>
            <person name="Moore M.J."/>
            <person name="Landis J.B."/>
            <person name="Lin N."/>
            <person name="Zhang H."/>
            <person name="Zhang X."/>
            <person name="Huang J."/>
            <person name="Zhang X."/>
            <person name="Sun H."/>
            <person name="Wang H."/>
        </authorList>
    </citation>
    <scope>NUCLEOTIDE SEQUENCE [LARGE SCALE GENOMIC DNA]</scope>
    <source>
        <strain evidence="3">TB1705</strain>
        <tissue evidence="3">Leaf</tissue>
    </source>
</reference>
<accession>A0A7J7MQE1</accession>
<evidence type="ECO:0000313" key="4">
    <source>
        <dbReference type="Proteomes" id="UP000541444"/>
    </source>
</evidence>
<keyword evidence="1" id="KW-0175">Coiled coil</keyword>
<protein>
    <submittedName>
        <fullName evidence="3">Uncharacterized protein</fullName>
    </submittedName>
</protein>
<evidence type="ECO:0000256" key="1">
    <source>
        <dbReference type="SAM" id="Coils"/>
    </source>
</evidence>
<gene>
    <name evidence="3" type="ORF">GIB67_039743</name>
</gene>
<dbReference type="AlphaFoldDB" id="A0A7J7MQE1"/>
<evidence type="ECO:0000313" key="3">
    <source>
        <dbReference type="EMBL" id="KAF6156982.1"/>
    </source>
</evidence>
<name>A0A7J7MQE1_9MAGN</name>
<comment type="caution">
    <text evidence="3">The sequence shown here is derived from an EMBL/GenBank/DDBJ whole genome shotgun (WGS) entry which is preliminary data.</text>
</comment>
<organism evidence="3 4">
    <name type="scientific">Kingdonia uniflora</name>
    <dbReference type="NCBI Taxonomy" id="39325"/>
    <lineage>
        <taxon>Eukaryota</taxon>
        <taxon>Viridiplantae</taxon>
        <taxon>Streptophyta</taxon>
        <taxon>Embryophyta</taxon>
        <taxon>Tracheophyta</taxon>
        <taxon>Spermatophyta</taxon>
        <taxon>Magnoliopsida</taxon>
        <taxon>Ranunculales</taxon>
        <taxon>Circaeasteraceae</taxon>
        <taxon>Kingdonia</taxon>
    </lineage>
</organism>
<evidence type="ECO:0000256" key="2">
    <source>
        <dbReference type="SAM" id="Phobius"/>
    </source>
</evidence>
<dbReference type="OrthoDB" id="1750500at2759"/>
<keyword evidence="4" id="KW-1185">Reference proteome</keyword>
<dbReference type="Proteomes" id="UP000541444">
    <property type="component" value="Unassembled WGS sequence"/>
</dbReference>
<proteinExistence type="predicted"/>
<feature type="coiled-coil region" evidence="1">
    <location>
        <begin position="165"/>
        <end position="207"/>
    </location>
</feature>
<feature type="transmembrane region" description="Helical" evidence="2">
    <location>
        <begin position="90"/>
        <end position="109"/>
    </location>
</feature>
<dbReference type="EMBL" id="JACGCM010001289">
    <property type="protein sequence ID" value="KAF6156982.1"/>
    <property type="molecule type" value="Genomic_DNA"/>
</dbReference>
<sequence length="312" mass="35731">MDSALCNSSSFINGSSPISHFSRRRRCSISLPRFTREFPHRKHRTIVKMAQNSTNFSSKTRGEGKPISFPSLNCQNQEEKSLIELIRKPIVLVLFCITISFIPLGKLHMRAMAAVPFVMSRDETKGKRESKWKDHEYGDTTRKLLETVSVLLRKIEDVRSSKGDVNEVKAVLKRVKLKSKELEEEIIGTLNADLKVMKEEKESLVKKSEEIIDSIVLAKRKQERLLRTNVGGGDDEVKQGKEEIAGLEEGIDVKESEYNAILDKVDDIEDMMSRRETIAYSIGIRELLFIEKECEVLVDGFIREMKRQNAER</sequence>